<organism evidence="2 3">
    <name type="scientific">Aplosporella prunicola CBS 121167</name>
    <dbReference type="NCBI Taxonomy" id="1176127"/>
    <lineage>
        <taxon>Eukaryota</taxon>
        <taxon>Fungi</taxon>
        <taxon>Dikarya</taxon>
        <taxon>Ascomycota</taxon>
        <taxon>Pezizomycotina</taxon>
        <taxon>Dothideomycetes</taxon>
        <taxon>Dothideomycetes incertae sedis</taxon>
        <taxon>Botryosphaeriales</taxon>
        <taxon>Aplosporellaceae</taxon>
        <taxon>Aplosporella</taxon>
    </lineage>
</organism>
<dbReference type="RefSeq" id="XP_033390865.1">
    <property type="nucleotide sequence ID" value="XM_033546904.1"/>
</dbReference>
<gene>
    <name evidence="2" type="ORF">K452DRAFT_61002</name>
</gene>
<evidence type="ECO:0000256" key="1">
    <source>
        <dbReference type="SAM" id="MobiDB-lite"/>
    </source>
</evidence>
<name>A0A6A6AU78_9PEZI</name>
<keyword evidence="3" id="KW-1185">Reference proteome</keyword>
<dbReference type="EMBL" id="ML995658">
    <property type="protein sequence ID" value="KAF2135146.1"/>
    <property type="molecule type" value="Genomic_DNA"/>
</dbReference>
<accession>A0A6A6AU78</accession>
<dbReference type="AlphaFoldDB" id="A0A6A6AU78"/>
<evidence type="ECO:0000313" key="2">
    <source>
        <dbReference type="EMBL" id="KAF2135146.1"/>
    </source>
</evidence>
<sequence length="141" mass="14955">MCPPTHQNAGRGAVYPAPGAACGLQQRLQQHARFLWHHSSAARPPVGCIHDALAASTVSSAARYCPSIPRASLPPLPNSPNHWSSRISLAFNALAAEGGSNWTSRSQDAAWHSTSHCTPPHPSTQPNRNAPARKIAAMDSI</sequence>
<dbReference type="Proteomes" id="UP000799438">
    <property type="component" value="Unassembled WGS sequence"/>
</dbReference>
<feature type="compositionally biased region" description="Polar residues" evidence="1">
    <location>
        <begin position="100"/>
        <end position="117"/>
    </location>
</feature>
<protein>
    <submittedName>
        <fullName evidence="2">Uncharacterized protein</fullName>
    </submittedName>
</protein>
<feature type="region of interest" description="Disordered" evidence="1">
    <location>
        <begin position="100"/>
        <end position="141"/>
    </location>
</feature>
<proteinExistence type="predicted"/>
<evidence type="ECO:0000313" key="3">
    <source>
        <dbReference type="Proteomes" id="UP000799438"/>
    </source>
</evidence>
<reference evidence="2" key="1">
    <citation type="journal article" date="2020" name="Stud. Mycol.">
        <title>101 Dothideomycetes genomes: a test case for predicting lifestyles and emergence of pathogens.</title>
        <authorList>
            <person name="Haridas S."/>
            <person name="Albert R."/>
            <person name="Binder M."/>
            <person name="Bloem J."/>
            <person name="Labutti K."/>
            <person name="Salamov A."/>
            <person name="Andreopoulos B."/>
            <person name="Baker S."/>
            <person name="Barry K."/>
            <person name="Bills G."/>
            <person name="Bluhm B."/>
            <person name="Cannon C."/>
            <person name="Castanera R."/>
            <person name="Culley D."/>
            <person name="Daum C."/>
            <person name="Ezra D."/>
            <person name="Gonzalez J."/>
            <person name="Henrissat B."/>
            <person name="Kuo A."/>
            <person name="Liang C."/>
            <person name="Lipzen A."/>
            <person name="Lutzoni F."/>
            <person name="Magnuson J."/>
            <person name="Mondo S."/>
            <person name="Nolan M."/>
            <person name="Ohm R."/>
            <person name="Pangilinan J."/>
            <person name="Park H.-J."/>
            <person name="Ramirez L."/>
            <person name="Alfaro M."/>
            <person name="Sun H."/>
            <person name="Tritt A."/>
            <person name="Yoshinaga Y."/>
            <person name="Zwiers L.-H."/>
            <person name="Turgeon B."/>
            <person name="Goodwin S."/>
            <person name="Spatafora J."/>
            <person name="Crous P."/>
            <person name="Grigoriev I."/>
        </authorList>
    </citation>
    <scope>NUCLEOTIDE SEQUENCE</scope>
    <source>
        <strain evidence="2">CBS 121167</strain>
    </source>
</reference>
<dbReference type="GeneID" id="54304411"/>